<feature type="signal peptide" evidence="3">
    <location>
        <begin position="1"/>
        <end position="21"/>
    </location>
</feature>
<evidence type="ECO:0000256" key="3">
    <source>
        <dbReference type="SAM" id="SignalP"/>
    </source>
</evidence>
<evidence type="ECO:0000313" key="4">
    <source>
        <dbReference type="EMBL" id="SZX69826.1"/>
    </source>
</evidence>
<feature type="region of interest" description="Disordered" evidence="2">
    <location>
        <begin position="65"/>
        <end position="86"/>
    </location>
</feature>
<keyword evidence="5" id="KW-1185">Reference proteome</keyword>
<dbReference type="GO" id="GO:0005763">
    <property type="term" value="C:mitochondrial small ribosomal subunit"/>
    <property type="evidence" value="ECO:0007669"/>
    <property type="project" value="InterPro"/>
</dbReference>
<keyword evidence="3" id="KW-0732">Signal</keyword>
<dbReference type="Pfam" id="PF14943">
    <property type="entry name" value="MRP-S26"/>
    <property type="match status" value="1"/>
</dbReference>
<feature type="chain" id="PRO_5016863100" evidence="3">
    <location>
        <begin position="22"/>
        <end position="226"/>
    </location>
</feature>
<keyword evidence="1" id="KW-0175">Coiled coil</keyword>
<dbReference type="AlphaFoldDB" id="A0A383VZJ6"/>
<proteinExistence type="predicted"/>
<protein>
    <submittedName>
        <fullName evidence="4">Uncharacterized protein</fullName>
    </submittedName>
</protein>
<sequence>MLAAALRQLLLPSTHLSLTAALQQQALPSTLLLLPQAAAAATAHSPAWPSQQQLLQQHTCPFTTSSSSLAAKRAQNPKPPPSRHERNIANHRFQQQRAIWKLQLKELRKQWREEHRQRLQAHKASSSLAQQQVDQLRRLRTASRQQDRAKQQLEREIRDAERAVEVAALRLSSAIRQDMRQHTIKQHKEARRQALLEESRGWIPPEALEGRIAAALDNPQPLGMAD</sequence>
<feature type="coiled-coil region" evidence="1">
    <location>
        <begin position="136"/>
        <end position="170"/>
    </location>
</feature>
<reference evidence="4 5" key="1">
    <citation type="submission" date="2016-10" db="EMBL/GenBank/DDBJ databases">
        <authorList>
            <person name="Cai Z."/>
        </authorList>
    </citation>
    <scope>NUCLEOTIDE SEQUENCE [LARGE SCALE GENOMIC DNA]</scope>
</reference>
<name>A0A383VZJ6_TETOB</name>
<dbReference type="Proteomes" id="UP000256970">
    <property type="component" value="Unassembled WGS sequence"/>
</dbReference>
<evidence type="ECO:0000256" key="2">
    <source>
        <dbReference type="SAM" id="MobiDB-lite"/>
    </source>
</evidence>
<organism evidence="4 5">
    <name type="scientific">Tetradesmus obliquus</name>
    <name type="common">Green alga</name>
    <name type="synonym">Acutodesmus obliquus</name>
    <dbReference type="NCBI Taxonomy" id="3088"/>
    <lineage>
        <taxon>Eukaryota</taxon>
        <taxon>Viridiplantae</taxon>
        <taxon>Chlorophyta</taxon>
        <taxon>core chlorophytes</taxon>
        <taxon>Chlorophyceae</taxon>
        <taxon>CS clade</taxon>
        <taxon>Sphaeropleales</taxon>
        <taxon>Scenedesmaceae</taxon>
        <taxon>Tetradesmus</taxon>
    </lineage>
</organism>
<accession>A0A383VZJ6</accession>
<gene>
    <name evidence="4" type="ORF">BQ4739_LOCUS10097</name>
</gene>
<dbReference type="InterPro" id="IPR026140">
    <property type="entry name" value="Ribosomal_mS26"/>
</dbReference>
<dbReference type="EMBL" id="FNXT01000957">
    <property type="protein sequence ID" value="SZX69826.1"/>
    <property type="molecule type" value="Genomic_DNA"/>
</dbReference>
<evidence type="ECO:0000256" key="1">
    <source>
        <dbReference type="SAM" id="Coils"/>
    </source>
</evidence>
<evidence type="ECO:0000313" key="5">
    <source>
        <dbReference type="Proteomes" id="UP000256970"/>
    </source>
</evidence>